<accession>A0A9Q1LBD7</accession>
<feature type="domain" description="Sieve element occlusion N-terminal" evidence="1">
    <location>
        <begin position="171"/>
        <end position="238"/>
    </location>
</feature>
<comment type="caution">
    <text evidence="3">The sequence shown here is derived from an EMBL/GenBank/DDBJ whole genome shotgun (WGS) entry which is preliminary data.</text>
</comment>
<sequence>MVTYKSLCEEFTKHCGFRVVKQLLVTGLSGRNYLVVDDVGIRTLRCLFSKEFNIVNLFVIDASELKVFAQNIAHHTEIFFIDFDVAYECEHTLGRSDKEKTDDSESDFTNLEGISKERKRVVADRQSKPGTDVVINISRDALEEDCLCFKSGMKNVNVDNGPCDQEVFSLSDDHAMSKKIPDTHSPNGHEVDVNVILQVIEQIFQHTFRGIDGVLQVHISYYNRHISSTHKLNHISDLLTRALLSTHPIYVGKSSNKDRVRRINSIIRKENLCYCLDDVMSVWYFWTRLESMFQLGQTIKDDKIMQEVLTMLSFDASDRGWALSLAEDHLRWPEPN</sequence>
<organism evidence="3 4">
    <name type="scientific">Anisodus acutangulus</name>
    <dbReference type="NCBI Taxonomy" id="402998"/>
    <lineage>
        <taxon>Eukaryota</taxon>
        <taxon>Viridiplantae</taxon>
        <taxon>Streptophyta</taxon>
        <taxon>Embryophyta</taxon>
        <taxon>Tracheophyta</taxon>
        <taxon>Spermatophyta</taxon>
        <taxon>Magnoliopsida</taxon>
        <taxon>eudicotyledons</taxon>
        <taxon>Gunneridae</taxon>
        <taxon>Pentapetalae</taxon>
        <taxon>asterids</taxon>
        <taxon>lamiids</taxon>
        <taxon>Solanales</taxon>
        <taxon>Solanaceae</taxon>
        <taxon>Solanoideae</taxon>
        <taxon>Hyoscyameae</taxon>
        <taxon>Anisodus</taxon>
    </lineage>
</organism>
<dbReference type="InterPro" id="IPR039299">
    <property type="entry name" value="SEOA"/>
</dbReference>
<keyword evidence="4" id="KW-1185">Reference proteome</keyword>
<dbReference type="Proteomes" id="UP001152561">
    <property type="component" value="Unassembled WGS sequence"/>
</dbReference>
<evidence type="ECO:0000259" key="1">
    <source>
        <dbReference type="Pfam" id="PF14576"/>
    </source>
</evidence>
<name>A0A9Q1LBD7_9SOLA</name>
<dbReference type="PANTHER" id="PTHR33232:SF12">
    <property type="entry name" value="PROTEIN SIEVE ELEMENT OCCLUSION B-LIKE"/>
    <property type="match status" value="1"/>
</dbReference>
<dbReference type="PANTHER" id="PTHR33232">
    <property type="entry name" value="PROTEIN SIEVE ELEMENT OCCLUSION B-LIKE"/>
    <property type="match status" value="1"/>
</dbReference>
<dbReference type="GO" id="GO:0010088">
    <property type="term" value="P:phloem development"/>
    <property type="evidence" value="ECO:0007669"/>
    <property type="project" value="InterPro"/>
</dbReference>
<dbReference type="InterPro" id="IPR027942">
    <property type="entry name" value="SEO_N"/>
</dbReference>
<proteinExistence type="predicted"/>
<feature type="domain" description="Sieve element occlusion C-terminal" evidence="2">
    <location>
        <begin position="244"/>
        <end position="323"/>
    </location>
</feature>
<evidence type="ECO:0000259" key="2">
    <source>
        <dbReference type="Pfam" id="PF14577"/>
    </source>
</evidence>
<protein>
    <submittedName>
        <fullName evidence="3">Uncharacterized protein</fullName>
    </submittedName>
</protein>
<evidence type="ECO:0000313" key="3">
    <source>
        <dbReference type="EMBL" id="KAJ8531123.1"/>
    </source>
</evidence>
<reference evidence="4" key="1">
    <citation type="journal article" date="2023" name="Proc. Natl. Acad. Sci. U.S.A.">
        <title>Genomic and structural basis for evolution of tropane alkaloid biosynthesis.</title>
        <authorList>
            <person name="Wanga Y.-J."/>
            <person name="Taina T."/>
            <person name="Yua J.-Y."/>
            <person name="Lia J."/>
            <person name="Xua B."/>
            <person name="Chenc J."/>
            <person name="D'Auriad J.C."/>
            <person name="Huanga J.-P."/>
            <person name="Huanga S.-X."/>
        </authorList>
    </citation>
    <scope>NUCLEOTIDE SEQUENCE [LARGE SCALE GENOMIC DNA]</scope>
    <source>
        <strain evidence="4">cv. KIB-2019</strain>
    </source>
</reference>
<evidence type="ECO:0000313" key="4">
    <source>
        <dbReference type="Proteomes" id="UP001152561"/>
    </source>
</evidence>
<dbReference type="InterPro" id="IPR027944">
    <property type="entry name" value="SEO_C"/>
</dbReference>
<dbReference type="EMBL" id="JAJAGQ010000021">
    <property type="protein sequence ID" value="KAJ8531123.1"/>
    <property type="molecule type" value="Genomic_DNA"/>
</dbReference>
<dbReference type="OrthoDB" id="1294252at2759"/>
<dbReference type="Pfam" id="PF14577">
    <property type="entry name" value="SEO_C"/>
    <property type="match status" value="1"/>
</dbReference>
<dbReference type="AlphaFoldDB" id="A0A9Q1LBD7"/>
<dbReference type="Pfam" id="PF14576">
    <property type="entry name" value="SEO_N"/>
    <property type="match status" value="1"/>
</dbReference>
<gene>
    <name evidence="3" type="ORF">K7X08_025854</name>
</gene>